<accession>A0A147I9A3</accession>
<sequence>MLRLRPVRAGTVFHRIHRHALSPLFFGPAGATPIQRYDDPAGGYKLLYLALDLETAFGETLVRVPTVTDILSSDVAQRVRSELVATRGLRLYPLVDAGVSAHGLSFTELHGADYRRTQAIGAEIHVRTGADGILYTSRFNDRRCVALFDRARDAVRVGAVEGAALTPELAHAMAARFGKFYVDP</sequence>
<dbReference type="InterPro" id="IPR014914">
    <property type="entry name" value="RES_dom"/>
</dbReference>
<dbReference type="SMART" id="SM00953">
    <property type="entry name" value="RES"/>
    <property type="match status" value="1"/>
</dbReference>
<dbReference type="EMBL" id="LDTB01000005">
    <property type="protein sequence ID" value="KTT75920.1"/>
    <property type="molecule type" value="Genomic_DNA"/>
</dbReference>
<proteinExistence type="predicted"/>
<name>A0A147I9A3_9SPHN</name>
<dbReference type="RefSeq" id="WP_058754288.1">
    <property type="nucleotide sequence ID" value="NZ_LDTB01000005.1"/>
</dbReference>
<evidence type="ECO:0000313" key="2">
    <source>
        <dbReference type="EMBL" id="KTT75920.1"/>
    </source>
</evidence>
<reference evidence="2 3" key="1">
    <citation type="journal article" date="2016" name="Front. Microbiol.">
        <title>Genomic Resource of Rice Seed Associated Bacteria.</title>
        <authorList>
            <person name="Midha S."/>
            <person name="Bansal K."/>
            <person name="Sharma S."/>
            <person name="Kumar N."/>
            <person name="Patil P.P."/>
            <person name="Chaudhry V."/>
            <person name="Patil P.B."/>
        </authorList>
    </citation>
    <scope>NUCLEOTIDE SEQUENCE [LARGE SCALE GENOMIC DNA]</scope>
    <source>
        <strain evidence="2 3">NS334</strain>
    </source>
</reference>
<gene>
    <name evidence="2" type="ORF">NS334_01880</name>
</gene>
<dbReference type="OrthoDB" id="7257056at2"/>
<dbReference type="PATRIC" id="fig|869719.3.peg.2335"/>
<comment type="caution">
    <text evidence="2">The sequence shown here is derived from an EMBL/GenBank/DDBJ whole genome shotgun (WGS) entry which is preliminary data.</text>
</comment>
<dbReference type="AlphaFoldDB" id="A0A147I9A3"/>
<dbReference type="Pfam" id="PF08808">
    <property type="entry name" value="RES"/>
    <property type="match status" value="1"/>
</dbReference>
<dbReference type="Proteomes" id="UP000074310">
    <property type="component" value="Unassembled WGS sequence"/>
</dbReference>
<evidence type="ECO:0000259" key="1">
    <source>
        <dbReference type="SMART" id="SM00953"/>
    </source>
</evidence>
<feature type="domain" description="RES" evidence="1">
    <location>
        <begin position="25"/>
        <end position="161"/>
    </location>
</feature>
<keyword evidence="3" id="KW-1185">Reference proteome</keyword>
<evidence type="ECO:0000313" key="3">
    <source>
        <dbReference type="Proteomes" id="UP000074310"/>
    </source>
</evidence>
<organism evidence="2 3">
    <name type="scientific">Sphingomonas endophytica</name>
    <dbReference type="NCBI Taxonomy" id="869719"/>
    <lineage>
        <taxon>Bacteria</taxon>
        <taxon>Pseudomonadati</taxon>
        <taxon>Pseudomonadota</taxon>
        <taxon>Alphaproteobacteria</taxon>
        <taxon>Sphingomonadales</taxon>
        <taxon>Sphingomonadaceae</taxon>
        <taxon>Sphingomonas</taxon>
    </lineage>
</organism>
<protein>
    <submittedName>
        <fullName evidence="2">RES domain-containing protein</fullName>
    </submittedName>
</protein>